<dbReference type="PANTHER" id="PTHR43289:SF6">
    <property type="entry name" value="SERINE_THREONINE-PROTEIN KINASE NEKL-3"/>
    <property type="match status" value="1"/>
</dbReference>
<dbReference type="EMBL" id="AP019860">
    <property type="protein sequence ID" value="BBM85549.1"/>
    <property type="molecule type" value="Genomic_DNA"/>
</dbReference>
<dbReference type="Gene3D" id="1.10.510.10">
    <property type="entry name" value="Transferase(Phosphotransferase) domain 1"/>
    <property type="match status" value="1"/>
</dbReference>
<evidence type="ECO:0000256" key="6">
    <source>
        <dbReference type="ARBA" id="ARBA00022840"/>
    </source>
</evidence>
<evidence type="ECO:0000256" key="2">
    <source>
        <dbReference type="ARBA" id="ARBA00022527"/>
    </source>
</evidence>
<proteinExistence type="predicted"/>
<dbReference type="PANTHER" id="PTHR43289">
    <property type="entry name" value="MITOGEN-ACTIVATED PROTEIN KINASE KINASE KINASE 20-RELATED"/>
    <property type="match status" value="1"/>
</dbReference>
<evidence type="ECO:0000313" key="11">
    <source>
        <dbReference type="EMBL" id="BBM85549.1"/>
    </source>
</evidence>
<name>A0A5S9IP96_UABAM</name>
<keyword evidence="9" id="KW-1133">Transmembrane helix</keyword>
<dbReference type="KEGG" id="uam:UABAM_03919"/>
<dbReference type="PROSITE" id="PS00108">
    <property type="entry name" value="PROTEIN_KINASE_ST"/>
    <property type="match status" value="1"/>
</dbReference>
<keyword evidence="9" id="KW-0472">Membrane</keyword>
<keyword evidence="3" id="KW-0808">Transferase</keyword>
<keyword evidence="5 11" id="KW-0418">Kinase</keyword>
<sequence length="747" mass="87323">MEYSNAPTQQNFSDYIGPYRITGLLGQGGMGQVFRAFTKDGQAVALKCIVKGTSSEVEIQRFIREIKTTYRLKHPNIVEIYEAGQTTRFLYYTMPMLKGQPLNDWFREAQPSLRVVVKLIDKICRAIHFAHSRGVIHRDLKPNNIFVDDRNEPLIMDFGIAKVLDTQKELSKTGVILGTLRYMSPEQATGRAKEVDARSDVYSLGIMLYEMITGRNAFEGESVDMIYNIVHKIPQNPREMNKDISADLEYVCLKAIEKKKENRYSSAKRMAIDLGKVYGARRNKLSQTQLMSQSLSHKIARNRVKINNFFFLMSGAVFMLLFFVCWQVFFNGNSSVSEDTQQNSTTEEKNSSEKSKDELSLAIHNLAIAVNAQKKKEIVYAQRQILQLVKKSLQQNRQNEKITSTLNEIFDIPKINSVFLRDILNMVDSFWIEKKNNELFLVKEDVHRSLAIWSLEKHRFIVALEKDAWEIPLFTEKDQERNNLAYRQLLQELIANGKQNALEINNNRYPYEATCRYSLYLFGIIRCKMFLQQDVRKDAQQFFQIVETLHRKVSNDKNRYEEDYITCLFYEKIIGFVVKKMFDAKGRAEYEKRIAALKALFSIAENNTHSLKVAQLCYKFVEYSNFSQSLRSRLHFVFAEVYAANTVLSHQMQSNNTTYNYVFAKLVMKLTEYTFPYHHHITNLSCQRHINRILPYIKSFREQYNRKVLGIVGNTYRQCAFKKEMLEIEKYEYFLDSYLTKIQSRNK</sequence>
<gene>
    <name evidence="11" type="ORF">UABAM_03919</name>
</gene>
<dbReference type="PROSITE" id="PS50011">
    <property type="entry name" value="PROTEIN_KINASE_DOM"/>
    <property type="match status" value="1"/>
</dbReference>
<dbReference type="OrthoDB" id="9813021at2"/>
<protein>
    <recommendedName>
        <fullName evidence="1">non-specific serine/threonine protein kinase</fullName>
        <ecNumber evidence="1">2.7.11.1</ecNumber>
    </recommendedName>
</protein>
<organism evidence="11 12">
    <name type="scientific">Uabimicrobium amorphum</name>
    <dbReference type="NCBI Taxonomy" id="2596890"/>
    <lineage>
        <taxon>Bacteria</taxon>
        <taxon>Pseudomonadati</taxon>
        <taxon>Planctomycetota</taxon>
        <taxon>Candidatus Uabimicrobiia</taxon>
        <taxon>Candidatus Uabimicrobiales</taxon>
        <taxon>Candidatus Uabimicrobiaceae</taxon>
        <taxon>Candidatus Uabimicrobium</taxon>
    </lineage>
</organism>
<reference evidence="11 12" key="1">
    <citation type="submission" date="2019-08" db="EMBL/GenBank/DDBJ databases">
        <title>Complete genome sequence of Candidatus Uab amorphum.</title>
        <authorList>
            <person name="Shiratori T."/>
            <person name="Suzuki S."/>
            <person name="Kakizawa Y."/>
            <person name="Ishida K."/>
        </authorList>
    </citation>
    <scope>NUCLEOTIDE SEQUENCE [LARGE SCALE GENOMIC DNA]</scope>
    <source>
        <strain evidence="11 12">SRT547</strain>
    </source>
</reference>
<evidence type="ECO:0000256" key="8">
    <source>
        <dbReference type="SAM" id="MobiDB-lite"/>
    </source>
</evidence>
<feature type="compositionally biased region" description="Basic and acidic residues" evidence="8">
    <location>
        <begin position="346"/>
        <end position="356"/>
    </location>
</feature>
<keyword evidence="4 7" id="KW-0547">Nucleotide-binding</keyword>
<dbReference type="InterPro" id="IPR011009">
    <property type="entry name" value="Kinase-like_dom_sf"/>
</dbReference>
<dbReference type="AlphaFoldDB" id="A0A5S9IP96"/>
<dbReference type="InterPro" id="IPR017441">
    <property type="entry name" value="Protein_kinase_ATP_BS"/>
</dbReference>
<dbReference type="RefSeq" id="WP_151969646.1">
    <property type="nucleotide sequence ID" value="NZ_AP019860.1"/>
</dbReference>
<keyword evidence="9" id="KW-0812">Transmembrane</keyword>
<keyword evidence="6 7" id="KW-0067">ATP-binding</keyword>
<evidence type="ECO:0000256" key="3">
    <source>
        <dbReference type="ARBA" id="ARBA00022679"/>
    </source>
</evidence>
<dbReference type="InterPro" id="IPR000719">
    <property type="entry name" value="Prot_kinase_dom"/>
</dbReference>
<evidence type="ECO:0000313" key="12">
    <source>
        <dbReference type="Proteomes" id="UP000326354"/>
    </source>
</evidence>
<dbReference type="SUPFAM" id="SSF56112">
    <property type="entry name" value="Protein kinase-like (PK-like)"/>
    <property type="match status" value="1"/>
</dbReference>
<dbReference type="SMART" id="SM00220">
    <property type="entry name" value="S_TKc"/>
    <property type="match status" value="1"/>
</dbReference>
<evidence type="ECO:0000256" key="5">
    <source>
        <dbReference type="ARBA" id="ARBA00022777"/>
    </source>
</evidence>
<dbReference type="FunFam" id="1.10.510.10:FF:000021">
    <property type="entry name" value="Serine/threonine protein kinase"/>
    <property type="match status" value="1"/>
</dbReference>
<evidence type="ECO:0000256" key="9">
    <source>
        <dbReference type="SAM" id="Phobius"/>
    </source>
</evidence>
<keyword evidence="12" id="KW-1185">Reference proteome</keyword>
<feature type="binding site" evidence="7">
    <location>
        <position position="51"/>
    </location>
    <ligand>
        <name>ATP</name>
        <dbReference type="ChEBI" id="CHEBI:30616"/>
    </ligand>
</feature>
<feature type="domain" description="Protein kinase" evidence="10">
    <location>
        <begin position="19"/>
        <end position="278"/>
    </location>
</feature>
<evidence type="ECO:0000259" key="10">
    <source>
        <dbReference type="PROSITE" id="PS50011"/>
    </source>
</evidence>
<dbReference type="CDD" id="cd14014">
    <property type="entry name" value="STKc_PknB_like"/>
    <property type="match status" value="1"/>
</dbReference>
<feature type="transmembrane region" description="Helical" evidence="9">
    <location>
        <begin position="309"/>
        <end position="329"/>
    </location>
</feature>
<dbReference type="Gene3D" id="3.30.200.20">
    <property type="entry name" value="Phosphorylase Kinase, domain 1"/>
    <property type="match status" value="1"/>
</dbReference>
<accession>A0A5S9IP96</accession>
<feature type="region of interest" description="Disordered" evidence="8">
    <location>
        <begin position="336"/>
        <end position="356"/>
    </location>
</feature>
<evidence type="ECO:0000256" key="1">
    <source>
        <dbReference type="ARBA" id="ARBA00012513"/>
    </source>
</evidence>
<dbReference type="Pfam" id="PF00069">
    <property type="entry name" value="Pkinase"/>
    <property type="match status" value="1"/>
</dbReference>
<dbReference type="PROSITE" id="PS00107">
    <property type="entry name" value="PROTEIN_KINASE_ATP"/>
    <property type="match status" value="1"/>
</dbReference>
<dbReference type="EC" id="2.7.11.1" evidence="1"/>
<evidence type="ECO:0000256" key="4">
    <source>
        <dbReference type="ARBA" id="ARBA00022741"/>
    </source>
</evidence>
<evidence type="ECO:0000256" key="7">
    <source>
        <dbReference type="PROSITE-ProRule" id="PRU10141"/>
    </source>
</evidence>
<keyword evidence="2" id="KW-0723">Serine/threonine-protein kinase</keyword>
<dbReference type="Proteomes" id="UP000326354">
    <property type="component" value="Chromosome"/>
</dbReference>
<dbReference type="InterPro" id="IPR008271">
    <property type="entry name" value="Ser/Thr_kinase_AS"/>
</dbReference>
<dbReference type="GO" id="GO:0005524">
    <property type="term" value="F:ATP binding"/>
    <property type="evidence" value="ECO:0007669"/>
    <property type="project" value="UniProtKB-UniRule"/>
</dbReference>
<dbReference type="GO" id="GO:0004674">
    <property type="term" value="F:protein serine/threonine kinase activity"/>
    <property type="evidence" value="ECO:0007669"/>
    <property type="project" value="UniProtKB-KW"/>
</dbReference>